<dbReference type="GO" id="GO:0016491">
    <property type="term" value="F:oxidoreductase activity"/>
    <property type="evidence" value="ECO:0007669"/>
    <property type="project" value="InterPro"/>
</dbReference>
<gene>
    <name evidence="2" type="ORF">N7532_007752</name>
</gene>
<evidence type="ECO:0000313" key="3">
    <source>
        <dbReference type="Proteomes" id="UP001149074"/>
    </source>
</evidence>
<evidence type="ECO:0000313" key="2">
    <source>
        <dbReference type="EMBL" id="KAJ5089068.1"/>
    </source>
</evidence>
<evidence type="ECO:0000259" key="1">
    <source>
        <dbReference type="Pfam" id="PF00881"/>
    </source>
</evidence>
<dbReference type="Proteomes" id="UP001149074">
    <property type="component" value="Unassembled WGS sequence"/>
</dbReference>
<dbReference type="Pfam" id="PF00881">
    <property type="entry name" value="Nitroreductase"/>
    <property type="match status" value="1"/>
</dbReference>
<protein>
    <submittedName>
        <fullName evidence="2">Nitroreductase</fullName>
    </submittedName>
</protein>
<dbReference type="PANTHER" id="PTHR43035">
    <property type="entry name" value="FATTY ACID REPRESSION MUTANT PROTEIN 2-RELATED"/>
    <property type="match status" value="1"/>
</dbReference>
<keyword evidence="3" id="KW-1185">Reference proteome</keyword>
<dbReference type="InterPro" id="IPR033877">
    <property type="entry name" value="Frm2/Hbn1"/>
</dbReference>
<dbReference type="OrthoDB" id="2138173at2759"/>
<dbReference type="PANTHER" id="PTHR43035:SF4">
    <property type="entry name" value="NITROREDUCTASE FAMILY PROTEIN (AFU_ORTHOLOGUE AFUA_3G03530)"/>
    <property type="match status" value="1"/>
</dbReference>
<name>A0A9W9K0Z0_9EURO</name>
<comment type="caution">
    <text evidence="2">The sequence shown here is derived from an EMBL/GenBank/DDBJ whole genome shotgun (WGS) entry which is preliminary data.</text>
</comment>
<dbReference type="RefSeq" id="XP_056471050.1">
    <property type="nucleotide sequence ID" value="XM_056620244.1"/>
</dbReference>
<dbReference type="InterPro" id="IPR029479">
    <property type="entry name" value="Nitroreductase"/>
</dbReference>
<dbReference type="SUPFAM" id="SSF55469">
    <property type="entry name" value="FMN-dependent nitroreductase-like"/>
    <property type="match status" value="1"/>
</dbReference>
<dbReference type="GeneID" id="81359223"/>
<dbReference type="GO" id="GO:0034599">
    <property type="term" value="P:cellular response to oxidative stress"/>
    <property type="evidence" value="ECO:0007669"/>
    <property type="project" value="InterPro"/>
</dbReference>
<organism evidence="2 3">
    <name type="scientific">Penicillium argentinense</name>
    <dbReference type="NCBI Taxonomy" id="1131581"/>
    <lineage>
        <taxon>Eukaryota</taxon>
        <taxon>Fungi</taxon>
        <taxon>Dikarya</taxon>
        <taxon>Ascomycota</taxon>
        <taxon>Pezizomycotina</taxon>
        <taxon>Eurotiomycetes</taxon>
        <taxon>Eurotiomycetidae</taxon>
        <taxon>Eurotiales</taxon>
        <taxon>Aspergillaceae</taxon>
        <taxon>Penicillium</taxon>
    </lineage>
</organism>
<dbReference type="Gene3D" id="3.40.109.10">
    <property type="entry name" value="NADH Oxidase"/>
    <property type="match status" value="1"/>
</dbReference>
<dbReference type="EMBL" id="JAPQKI010000009">
    <property type="protein sequence ID" value="KAJ5089068.1"/>
    <property type="molecule type" value="Genomic_DNA"/>
</dbReference>
<accession>A0A9W9K0Z0</accession>
<proteinExistence type="predicted"/>
<reference evidence="2" key="1">
    <citation type="submission" date="2022-11" db="EMBL/GenBank/DDBJ databases">
        <authorList>
            <person name="Petersen C."/>
        </authorList>
    </citation>
    <scope>NUCLEOTIDE SEQUENCE</scope>
    <source>
        <strain evidence="2">IBT 30761</strain>
    </source>
</reference>
<sequence length="187" mass="20719">MSISSSALLSALAGFSPIPDKKIHSILSHVMLLKLSAFNSQTTRIIVCLKKEHEKVWDITKEVLLNRIGAERFQKIAPKLNGFQAAYGTILLLSPFASYAEHFKAWSEHTSGMHQLMAWVALEAEGFGANLQHYNAIIDEKVAAAFNVPDTWKLCSQLVFGVPEGDAPAPKEKKPLKELMRFEGAEI</sequence>
<dbReference type="InterPro" id="IPR000415">
    <property type="entry name" value="Nitroreductase-like"/>
</dbReference>
<reference evidence="2" key="2">
    <citation type="journal article" date="2023" name="IMA Fungus">
        <title>Comparative genomic study of the Penicillium genus elucidates a diverse pangenome and 15 lateral gene transfer events.</title>
        <authorList>
            <person name="Petersen C."/>
            <person name="Sorensen T."/>
            <person name="Nielsen M.R."/>
            <person name="Sondergaard T.E."/>
            <person name="Sorensen J.L."/>
            <person name="Fitzpatrick D.A."/>
            <person name="Frisvad J.C."/>
            <person name="Nielsen K.L."/>
        </authorList>
    </citation>
    <scope>NUCLEOTIDE SEQUENCE</scope>
    <source>
        <strain evidence="2">IBT 30761</strain>
    </source>
</reference>
<dbReference type="AlphaFoldDB" id="A0A9W9K0Z0"/>
<feature type="domain" description="Nitroreductase" evidence="1">
    <location>
        <begin position="17"/>
        <end position="161"/>
    </location>
</feature>